<reference evidence="1" key="1">
    <citation type="submission" date="2023-10" db="EMBL/GenBank/DDBJ databases">
        <title>Genome assembly of Pristionchus species.</title>
        <authorList>
            <person name="Yoshida K."/>
            <person name="Sommer R.J."/>
        </authorList>
    </citation>
    <scope>NUCLEOTIDE SEQUENCE</scope>
    <source>
        <strain evidence="1">RS5133</strain>
    </source>
</reference>
<evidence type="ECO:0000313" key="2">
    <source>
        <dbReference type="Proteomes" id="UP001432322"/>
    </source>
</evidence>
<protein>
    <submittedName>
        <fullName evidence="1">Uncharacterized protein</fullName>
    </submittedName>
</protein>
<feature type="non-terminal residue" evidence="1">
    <location>
        <position position="1"/>
    </location>
</feature>
<organism evidence="1 2">
    <name type="scientific">Pristionchus fissidentatus</name>
    <dbReference type="NCBI Taxonomy" id="1538716"/>
    <lineage>
        <taxon>Eukaryota</taxon>
        <taxon>Metazoa</taxon>
        <taxon>Ecdysozoa</taxon>
        <taxon>Nematoda</taxon>
        <taxon>Chromadorea</taxon>
        <taxon>Rhabditida</taxon>
        <taxon>Rhabditina</taxon>
        <taxon>Diplogasteromorpha</taxon>
        <taxon>Diplogasteroidea</taxon>
        <taxon>Neodiplogasteridae</taxon>
        <taxon>Pristionchus</taxon>
    </lineage>
</organism>
<name>A0AAV5WHT0_9BILA</name>
<gene>
    <name evidence="1" type="ORF">PFISCL1PPCAC_21175</name>
</gene>
<accession>A0AAV5WHT0</accession>
<dbReference type="AlphaFoldDB" id="A0AAV5WHT0"/>
<dbReference type="EMBL" id="BTSY01000005">
    <property type="protein sequence ID" value="GMT29878.1"/>
    <property type="molecule type" value="Genomic_DNA"/>
</dbReference>
<evidence type="ECO:0000313" key="1">
    <source>
        <dbReference type="EMBL" id="GMT29878.1"/>
    </source>
</evidence>
<dbReference type="Proteomes" id="UP001432322">
    <property type="component" value="Unassembled WGS sequence"/>
</dbReference>
<sequence length="69" mass="7903">ANLLKFVYRFCPSSKAGLEAYIIENRKSFVTVDDFIDKFSGRCEDPILVREILSDFIDKPGKAFLIVSR</sequence>
<feature type="non-terminal residue" evidence="1">
    <location>
        <position position="69"/>
    </location>
</feature>
<keyword evidence="2" id="KW-1185">Reference proteome</keyword>
<proteinExistence type="predicted"/>
<comment type="caution">
    <text evidence="1">The sequence shown here is derived from an EMBL/GenBank/DDBJ whole genome shotgun (WGS) entry which is preliminary data.</text>
</comment>